<reference evidence="1 2" key="1">
    <citation type="journal article" date="2016" name="Mol. Biol. Evol.">
        <title>Comparative Genomics of Early-Diverging Mushroom-Forming Fungi Provides Insights into the Origins of Lignocellulose Decay Capabilities.</title>
        <authorList>
            <person name="Nagy L.G."/>
            <person name="Riley R."/>
            <person name="Tritt A."/>
            <person name="Adam C."/>
            <person name="Daum C."/>
            <person name="Floudas D."/>
            <person name="Sun H."/>
            <person name="Yadav J.S."/>
            <person name="Pangilinan J."/>
            <person name="Larsson K.H."/>
            <person name="Matsuura K."/>
            <person name="Barry K."/>
            <person name="Labutti K."/>
            <person name="Kuo R."/>
            <person name="Ohm R.A."/>
            <person name="Bhattacharya S.S."/>
            <person name="Shirouzu T."/>
            <person name="Yoshinaga Y."/>
            <person name="Martin F.M."/>
            <person name="Grigoriev I.V."/>
            <person name="Hibbett D.S."/>
        </authorList>
    </citation>
    <scope>NUCLEOTIDE SEQUENCE [LARGE SCALE GENOMIC DNA]</scope>
    <source>
        <strain evidence="1 2">HHB12029</strain>
    </source>
</reference>
<dbReference type="Proteomes" id="UP000077266">
    <property type="component" value="Unassembled WGS sequence"/>
</dbReference>
<protein>
    <submittedName>
        <fullName evidence="1">Uncharacterized protein</fullName>
    </submittedName>
</protein>
<accession>A0A165Q6Z1</accession>
<dbReference type="AlphaFoldDB" id="A0A165Q6Z1"/>
<keyword evidence="2" id="KW-1185">Reference proteome</keyword>
<evidence type="ECO:0000313" key="2">
    <source>
        <dbReference type="Proteomes" id="UP000077266"/>
    </source>
</evidence>
<sequence length="229" mass="25175">MRLPTELVPFAHVDKPPTVRDRSTSDFSAPERVISTQSHHLSLRGSPCSRRRSSARSRTCAALARPAVALLKLGPRIPALSATTSPARCPLQPPRARSPWRLPKRHVTGACPLPPVTAGHTRPYDTAAPPLQHPRAACDILARPRRFRNPACRSHRTARRPCTSCRALRTARSVFLVYFPTGRDALTTRDMSIPTPLRCVLSPPPIFVLPPNLPTPRFHVGRQSFGPAG</sequence>
<gene>
    <name evidence="1" type="ORF">EXIGLDRAFT_241458</name>
</gene>
<name>A0A165Q6Z1_EXIGL</name>
<dbReference type="EMBL" id="KV425884">
    <property type="protein sequence ID" value="KZW03182.1"/>
    <property type="molecule type" value="Genomic_DNA"/>
</dbReference>
<organism evidence="1 2">
    <name type="scientific">Exidia glandulosa HHB12029</name>
    <dbReference type="NCBI Taxonomy" id="1314781"/>
    <lineage>
        <taxon>Eukaryota</taxon>
        <taxon>Fungi</taxon>
        <taxon>Dikarya</taxon>
        <taxon>Basidiomycota</taxon>
        <taxon>Agaricomycotina</taxon>
        <taxon>Agaricomycetes</taxon>
        <taxon>Auriculariales</taxon>
        <taxon>Exidiaceae</taxon>
        <taxon>Exidia</taxon>
    </lineage>
</organism>
<dbReference type="InParanoid" id="A0A165Q6Z1"/>
<proteinExistence type="predicted"/>
<evidence type="ECO:0000313" key="1">
    <source>
        <dbReference type="EMBL" id="KZW03182.1"/>
    </source>
</evidence>